<dbReference type="Proteomes" id="UP001139103">
    <property type="component" value="Unassembled WGS sequence"/>
</dbReference>
<evidence type="ECO:0000256" key="3">
    <source>
        <dbReference type="ARBA" id="ARBA00022777"/>
    </source>
</evidence>
<feature type="domain" description="Protein kinase" evidence="6">
    <location>
        <begin position="181"/>
        <end position="449"/>
    </location>
</feature>
<dbReference type="Gene3D" id="3.30.200.20">
    <property type="entry name" value="Phosphorylase Kinase, domain 1"/>
    <property type="match status" value="1"/>
</dbReference>
<evidence type="ECO:0000256" key="5">
    <source>
        <dbReference type="PROSITE-ProRule" id="PRU10141"/>
    </source>
</evidence>
<dbReference type="SMART" id="SM00028">
    <property type="entry name" value="TPR"/>
    <property type="match status" value="7"/>
</dbReference>
<keyword evidence="2 5" id="KW-0547">Nucleotide-binding</keyword>
<dbReference type="EMBL" id="JAJKFT010000002">
    <property type="protein sequence ID" value="MCC9626957.1"/>
    <property type="molecule type" value="Genomic_DNA"/>
</dbReference>
<dbReference type="InterPro" id="IPR019734">
    <property type="entry name" value="TPR_rpt"/>
</dbReference>
<proteinExistence type="predicted"/>
<keyword evidence="3 7" id="KW-0418">Kinase</keyword>
<keyword evidence="8" id="KW-1185">Reference proteome</keyword>
<evidence type="ECO:0000313" key="8">
    <source>
        <dbReference type="Proteomes" id="UP001139103"/>
    </source>
</evidence>
<dbReference type="PANTHER" id="PTHR43289:SF6">
    <property type="entry name" value="SERINE_THREONINE-PROTEIN KINASE NEKL-3"/>
    <property type="match status" value="1"/>
</dbReference>
<dbReference type="RefSeq" id="WP_230214481.1">
    <property type="nucleotide sequence ID" value="NZ_JAJKFT010000002.1"/>
</dbReference>
<organism evidence="7 8">
    <name type="scientific">Blastopirellula sediminis</name>
    <dbReference type="NCBI Taxonomy" id="2894196"/>
    <lineage>
        <taxon>Bacteria</taxon>
        <taxon>Pseudomonadati</taxon>
        <taxon>Planctomycetota</taxon>
        <taxon>Planctomycetia</taxon>
        <taxon>Pirellulales</taxon>
        <taxon>Pirellulaceae</taxon>
        <taxon>Blastopirellula</taxon>
    </lineage>
</organism>
<dbReference type="PANTHER" id="PTHR43289">
    <property type="entry name" value="MITOGEN-ACTIVATED PROTEIN KINASE KINASE KINASE 20-RELATED"/>
    <property type="match status" value="1"/>
</dbReference>
<dbReference type="InterPro" id="IPR017441">
    <property type="entry name" value="Protein_kinase_ATP_BS"/>
</dbReference>
<dbReference type="InterPro" id="IPR008271">
    <property type="entry name" value="Ser/Thr_kinase_AS"/>
</dbReference>
<protein>
    <submittedName>
        <fullName evidence="7">Serine/threonine-protein kinase</fullName>
    </submittedName>
</protein>
<dbReference type="GO" id="GO:0005524">
    <property type="term" value="F:ATP binding"/>
    <property type="evidence" value="ECO:0007669"/>
    <property type="project" value="UniProtKB-UniRule"/>
</dbReference>
<evidence type="ECO:0000256" key="1">
    <source>
        <dbReference type="ARBA" id="ARBA00022679"/>
    </source>
</evidence>
<dbReference type="CDD" id="cd14014">
    <property type="entry name" value="STKc_PknB_like"/>
    <property type="match status" value="1"/>
</dbReference>
<comment type="caution">
    <text evidence="7">The sequence shown here is derived from an EMBL/GenBank/DDBJ whole genome shotgun (WGS) entry which is preliminary data.</text>
</comment>
<dbReference type="SUPFAM" id="SSF56112">
    <property type="entry name" value="Protein kinase-like (PK-like)"/>
    <property type="match status" value="1"/>
</dbReference>
<dbReference type="Gene3D" id="1.25.40.10">
    <property type="entry name" value="Tetratricopeptide repeat domain"/>
    <property type="match status" value="3"/>
</dbReference>
<dbReference type="InterPro" id="IPR011990">
    <property type="entry name" value="TPR-like_helical_dom_sf"/>
</dbReference>
<dbReference type="PROSITE" id="PS50011">
    <property type="entry name" value="PROTEIN_KINASE_DOM"/>
    <property type="match status" value="1"/>
</dbReference>
<dbReference type="GO" id="GO:0004674">
    <property type="term" value="F:protein serine/threonine kinase activity"/>
    <property type="evidence" value="ECO:0007669"/>
    <property type="project" value="TreeGrafter"/>
</dbReference>
<feature type="binding site" evidence="5">
    <location>
        <position position="210"/>
    </location>
    <ligand>
        <name>ATP</name>
        <dbReference type="ChEBI" id="CHEBI:30616"/>
    </ligand>
</feature>
<dbReference type="SMART" id="SM00220">
    <property type="entry name" value="S_TKc"/>
    <property type="match status" value="1"/>
</dbReference>
<dbReference type="InterPro" id="IPR011009">
    <property type="entry name" value="Kinase-like_dom_sf"/>
</dbReference>
<keyword evidence="1" id="KW-0808">Transferase</keyword>
<gene>
    <name evidence="7" type="ORF">LOC68_00925</name>
</gene>
<dbReference type="InterPro" id="IPR000719">
    <property type="entry name" value="Prot_kinase_dom"/>
</dbReference>
<sequence>MNADPSAPNDSWPLLEQLRDDALEALNESWQAGLLPAIEDYIPPELASNVQLLADVLDSDLEFRVLAGEDIRVEHYFERYPNLPANDETVIQLLLSEYKYRQRRNTLVNPQEFCERFPAYAARIRGELETLAASPRRCSRCNQVFDEANRPDEDRLRCPMCEQELDVVNPTELTNHTFGKFQLLTEVGKGAFGTVYQAFDTQLKRVVAIKIPHHHFLPASDDDRFRREAVSAAKLRHPGIVPVYEVGSVGDIPYIVSEFVEGVNLHEFTAEHGDSAKQLTFAESARTVLNVARAMAAAHAAGVVHRDLKPANIMISTDDGPRILDFGLAKLVNSEVLLTLSRDQMGSPAYMSPELARGDSRHADGRSDVFSMGVILYELLCGERPFRGYSANDVIIQISDDAIEPRRLREVNHKIPADLETICLGALSKQVQDRYQSAQEFADEIERFLTGKSILRRPPGVFRRAWKWCKRNRMVAGFTSAIAATFAIGTIVSLAFAAEATRNANTARANAQLAEQRGQLAIGSLRMLIEEVSSAVENVPELHAVSERLLNASVLRLEDLQKSLIDDHEVTRLTATAYLAIADSYVAIQADDKAEPLYLAAMRAVETSLKADPDNLDLIRERAEIFKKLGLLKESQGNAPAASESNQQAIAEFQRVANSRPHNDADRHNLASAIYQQATACENAGDLSEALTYYRQTHDLLTNRADSNHLFMLAEAIHGMGEMQLHLGDLDSAELAFQNCLQIAEKASAADNSSIPAQLLASRAHTMLGLAMFKRGNSLADSQGELEQGFRIACTLVERNPRNGEAWDICKYAGLNYLQCAWGGQDRELVKELELDCIEIAEYVRNADPQKSSRSAEYAEIQVHIGNMRKRIGDIPEAIDYYRHASQEYDRFESLDALYGSFNLTVLLRELELRCDLAELVHDEHPQEHLNLLEQILTTSNLILQRWPEKKEAQAGLIFAHWRLAEPDFANGNISEALNHYQAAFQASQQSTPGEAPVIENLQTRSQICERIVICYSQLPLDDANSNLAQAIEFAETSVAIFAQIAAMAPDQPIWIARQAGATNNLGNLVSARHDIAEARRLLNQAEELITTPLVIADEETSRFYLKKRMEIQHSLIVLEMNDRNFSDAKKHINAFLEAVRSTQDAQYELDESDFLMFKNCLEAEVLVADEAANKAEQENESETRQNLFNTRISLAIFNQRFGLHDEAISQFEAARKMLQDAQHNGFAGDRVSDLLDELTMHSSRSKKMIQLNVALYGDLDAILAQPPNEIPDLLTFRDSLTETELAAMILSWRSPSSKEDLYAAACCYALCASKVAQNSSTKEALSDYYRFLNLSEDCRQRAIGCSYLDVSDPTMEPLLDQLQLPLRDAEGPSAD</sequence>
<reference evidence="7" key="1">
    <citation type="submission" date="2021-11" db="EMBL/GenBank/DDBJ databases">
        <title>Genome sequence.</title>
        <authorList>
            <person name="Sun Q."/>
        </authorList>
    </citation>
    <scope>NUCLEOTIDE SEQUENCE</scope>
    <source>
        <strain evidence="7">JC732</strain>
    </source>
</reference>
<dbReference type="SUPFAM" id="SSF48452">
    <property type="entry name" value="TPR-like"/>
    <property type="match status" value="2"/>
</dbReference>
<dbReference type="PROSITE" id="PS00107">
    <property type="entry name" value="PROTEIN_KINASE_ATP"/>
    <property type="match status" value="1"/>
</dbReference>
<name>A0A9X1MIK8_9BACT</name>
<evidence type="ECO:0000313" key="7">
    <source>
        <dbReference type="EMBL" id="MCC9626957.1"/>
    </source>
</evidence>
<evidence type="ECO:0000259" key="6">
    <source>
        <dbReference type="PROSITE" id="PS50011"/>
    </source>
</evidence>
<evidence type="ECO:0000256" key="2">
    <source>
        <dbReference type="ARBA" id="ARBA00022741"/>
    </source>
</evidence>
<dbReference type="Pfam" id="PF00069">
    <property type="entry name" value="Pkinase"/>
    <property type="match status" value="1"/>
</dbReference>
<evidence type="ECO:0000256" key="4">
    <source>
        <dbReference type="ARBA" id="ARBA00022840"/>
    </source>
</evidence>
<keyword evidence="4 5" id="KW-0067">ATP-binding</keyword>
<accession>A0A9X1MIK8</accession>
<dbReference type="Gene3D" id="1.10.510.10">
    <property type="entry name" value="Transferase(Phosphotransferase) domain 1"/>
    <property type="match status" value="1"/>
</dbReference>
<dbReference type="PROSITE" id="PS00108">
    <property type="entry name" value="PROTEIN_KINASE_ST"/>
    <property type="match status" value="1"/>
</dbReference>